<evidence type="ECO:0000313" key="8">
    <source>
        <dbReference type="EMBL" id="RWS02529.1"/>
    </source>
</evidence>
<dbReference type="Gene3D" id="2.30.29.30">
    <property type="entry name" value="Pleckstrin-homology domain (PH domain)/Phosphotyrosine-binding domain (PTB)"/>
    <property type="match status" value="1"/>
</dbReference>
<dbReference type="InterPro" id="IPR011993">
    <property type="entry name" value="PH-like_dom_sf"/>
</dbReference>
<evidence type="ECO:0000256" key="4">
    <source>
        <dbReference type="ARBA" id="ARBA00060944"/>
    </source>
</evidence>
<reference evidence="8 9" key="1">
    <citation type="journal article" date="2018" name="Gigascience">
        <title>Genomes of trombidid mites reveal novel predicted allergens and laterally-transferred genes associated with secondary metabolism.</title>
        <authorList>
            <person name="Dong X."/>
            <person name="Chaisiri K."/>
            <person name="Xia D."/>
            <person name="Armstrong S.D."/>
            <person name="Fang Y."/>
            <person name="Donnelly M.J."/>
            <person name="Kadowaki T."/>
            <person name="McGarry J.W."/>
            <person name="Darby A.C."/>
            <person name="Makepeace B.L."/>
        </authorList>
    </citation>
    <scope>NUCLEOTIDE SEQUENCE [LARGE SCALE GENOMIC DNA]</scope>
    <source>
        <strain evidence="8">UoL-WK</strain>
    </source>
</reference>
<dbReference type="SMART" id="SM00462">
    <property type="entry name" value="PTB"/>
    <property type="match status" value="1"/>
</dbReference>
<organism evidence="8 9">
    <name type="scientific">Dinothrombium tinctorium</name>
    <dbReference type="NCBI Taxonomy" id="1965070"/>
    <lineage>
        <taxon>Eukaryota</taxon>
        <taxon>Metazoa</taxon>
        <taxon>Ecdysozoa</taxon>
        <taxon>Arthropoda</taxon>
        <taxon>Chelicerata</taxon>
        <taxon>Arachnida</taxon>
        <taxon>Acari</taxon>
        <taxon>Acariformes</taxon>
        <taxon>Trombidiformes</taxon>
        <taxon>Prostigmata</taxon>
        <taxon>Anystina</taxon>
        <taxon>Parasitengona</taxon>
        <taxon>Trombidioidea</taxon>
        <taxon>Trombidiidae</taxon>
        <taxon>Dinothrombium</taxon>
    </lineage>
</organism>
<dbReference type="Pfam" id="PF00640">
    <property type="entry name" value="PID"/>
    <property type="match status" value="1"/>
</dbReference>
<dbReference type="InterPro" id="IPR006020">
    <property type="entry name" value="PTB/PI_dom"/>
</dbReference>
<dbReference type="CDD" id="cd01273">
    <property type="entry name" value="PTB_CED-6"/>
    <property type="match status" value="1"/>
</dbReference>
<gene>
    <name evidence="8" type="ORF">B4U79_07829</name>
</gene>
<feature type="region of interest" description="Disordered" evidence="6">
    <location>
        <begin position="1"/>
        <end position="27"/>
    </location>
</feature>
<keyword evidence="5" id="KW-0175">Coiled coil</keyword>
<keyword evidence="9" id="KW-1185">Reference proteome</keyword>
<keyword evidence="3" id="KW-0581">Phagocytosis</keyword>
<dbReference type="PANTHER" id="PTHR11232:SF77">
    <property type="entry name" value="GULP PTB DOMAIN CONTAINING ENGULFMENT ADAPTOR 1"/>
    <property type="match status" value="1"/>
</dbReference>
<comment type="subcellular location">
    <subcellularLocation>
        <location evidence="1">Cytoplasm</location>
    </subcellularLocation>
</comment>
<feature type="non-terminal residue" evidence="8">
    <location>
        <position position="1"/>
    </location>
</feature>
<dbReference type="FunFam" id="2.30.29.30:FF:000118">
    <property type="entry name" value="GULP PTB domain containing engulfment adaptor 1"/>
    <property type="match status" value="1"/>
</dbReference>
<feature type="domain" description="PID" evidence="7">
    <location>
        <begin position="41"/>
        <end position="170"/>
    </location>
</feature>
<dbReference type="SUPFAM" id="SSF50729">
    <property type="entry name" value="PH domain-like"/>
    <property type="match status" value="1"/>
</dbReference>
<evidence type="ECO:0000313" key="9">
    <source>
        <dbReference type="Proteomes" id="UP000285301"/>
    </source>
</evidence>
<dbReference type="Proteomes" id="UP000285301">
    <property type="component" value="Unassembled WGS sequence"/>
</dbReference>
<keyword evidence="2" id="KW-0963">Cytoplasm</keyword>
<dbReference type="EMBL" id="NCKU01007598">
    <property type="protein sequence ID" value="RWS02529.1"/>
    <property type="molecule type" value="Genomic_DNA"/>
</dbReference>
<dbReference type="AlphaFoldDB" id="A0A3S3RKZ4"/>
<evidence type="ECO:0000256" key="2">
    <source>
        <dbReference type="ARBA" id="ARBA00022490"/>
    </source>
</evidence>
<protein>
    <submittedName>
        <fullName evidence="8">PTB domain-containing engulfment adapter protein 1-like protein</fullName>
    </submittedName>
</protein>
<dbReference type="PANTHER" id="PTHR11232">
    <property type="entry name" value="PHOSPHOTYROSINE INTERACTION DOMAIN-CONTAINING FAMILY MEMBER"/>
    <property type="match status" value="1"/>
</dbReference>
<dbReference type="GO" id="GO:0005737">
    <property type="term" value="C:cytoplasm"/>
    <property type="evidence" value="ECO:0007669"/>
    <property type="project" value="UniProtKB-SubCell"/>
</dbReference>
<feature type="coiled-coil region" evidence="5">
    <location>
        <begin position="175"/>
        <end position="209"/>
    </location>
</feature>
<name>A0A3S3RKZ4_9ACAR</name>
<evidence type="ECO:0000256" key="3">
    <source>
        <dbReference type="ARBA" id="ARBA00022907"/>
    </source>
</evidence>
<comment type="caution">
    <text evidence="8">The sequence shown here is derived from an EMBL/GenBank/DDBJ whole genome shotgun (WGS) entry which is preliminary data.</text>
</comment>
<dbReference type="STRING" id="1965070.A0A3S3RKZ4"/>
<evidence type="ECO:0000256" key="1">
    <source>
        <dbReference type="ARBA" id="ARBA00004496"/>
    </source>
</evidence>
<dbReference type="InterPro" id="IPR051133">
    <property type="entry name" value="Adapter_Engulfment-Domain"/>
</dbReference>
<dbReference type="GO" id="GO:0043277">
    <property type="term" value="P:apoptotic cell clearance"/>
    <property type="evidence" value="ECO:0007669"/>
    <property type="project" value="UniProtKB-ARBA"/>
</dbReference>
<evidence type="ECO:0000256" key="5">
    <source>
        <dbReference type="SAM" id="Coils"/>
    </source>
</evidence>
<proteinExistence type="inferred from homology"/>
<accession>A0A3S3RKZ4</accession>
<comment type="similarity">
    <text evidence="4">Belongs to the ced-6 family.</text>
</comment>
<sequence>QSKMIKQASLLKWSHNGSKREKNTGKHNWIHHPDALKNGHVAYLVKFLGTTEVDQPKGIEVVKEGIRKLKFTQHLKRAEGAKTPKVELTISIDGVAVQDPKTKKIMHQYPLHRISYCADDKSDKKFFSFIAKETENDTHSCFVFVSDKLAEEITLTIGQAFDLAYKRFLETSGRDLEMKKQLMVLQKRYNELEKENAELKAKLAHYENKNGRVKNFKLAAVSNGVHNGSSNSNPVQLPPPVTQQRTTQRNYVNSQNVNLLDLDAQPSIGTKLENLCIDEDNSFDPRAINEQANGTNGHLNGHVNNDKTIDIFGCEPFNPSAINNEQEEDPFGMGKFESKDLEEAIANVDKKLAEMRDGFSRGLSFGNDDFSVETLDPLNQKN</sequence>
<evidence type="ECO:0000256" key="6">
    <source>
        <dbReference type="SAM" id="MobiDB-lite"/>
    </source>
</evidence>
<dbReference type="PROSITE" id="PS01179">
    <property type="entry name" value="PID"/>
    <property type="match status" value="1"/>
</dbReference>
<dbReference type="OrthoDB" id="10057585at2759"/>
<evidence type="ECO:0000259" key="7">
    <source>
        <dbReference type="PROSITE" id="PS01179"/>
    </source>
</evidence>